<proteinExistence type="predicted"/>
<sequence length="66" mass="7940">MTTFKLNTFFYAFWHPFIQIIQSICRIFSPNFCQFFYSSSEVTGAFSLSYLWTKAPNFQWEINQDC</sequence>
<name>A0A0K2UAD5_LEPSM</name>
<evidence type="ECO:0000313" key="1">
    <source>
        <dbReference type="EMBL" id="CDW35203.1"/>
    </source>
</evidence>
<dbReference type="EMBL" id="HACA01017842">
    <property type="protein sequence ID" value="CDW35203.1"/>
    <property type="molecule type" value="Transcribed_RNA"/>
</dbReference>
<organism evidence="1">
    <name type="scientific">Lepeophtheirus salmonis</name>
    <name type="common">Salmon louse</name>
    <name type="synonym">Caligus salmonis</name>
    <dbReference type="NCBI Taxonomy" id="72036"/>
    <lineage>
        <taxon>Eukaryota</taxon>
        <taxon>Metazoa</taxon>
        <taxon>Ecdysozoa</taxon>
        <taxon>Arthropoda</taxon>
        <taxon>Crustacea</taxon>
        <taxon>Multicrustacea</taxon>
        <taxon>Hexanauplia</taxon>
        <taxon>Copepoda</taxon>
        <taxon>Siphonostomatoida</taxon>
        <taxon>Caligidae</taxon>
        <taxon>Lepeophtheirus</taxon>
    </lineage>
</organism>
<accession>A0A0K2UAD5</accession>
<protein>
    <submittedName>
        <fullName evidence="1">Uncharacterized protein</fullName>
    </submittedName>
</protein>
<dbReference type="AlphaFoldDB" id="A0A0K2UAD5"/>
<reference evidence="1" key="1">
    <citation type="submission" date="2014-05" db="EMBL/GenBank/DDBJ databases">
        <authorList>
            <person name="Chronopoulou M."/>
        </authorList>
    </citation>
    <scope>NUCLEOTIDE SEQUENCE</scope>
    <source>
        <tissue evidence="1">Whole organism</tissue>
    </source>
</reference>